<feature type="domain" description="Protein kinase" evidence="2">
    <location>
        <begin position="76"/>
        <end position="358"/>
    </location>
</feature>
<dbReference type="VEuPathDB" id="FungiDB:P175DRAFT_0558256"/>
<dbReference type="OrthoDB" id="1668230at2759"/>
<dbReference type="InterPro" id="IPR011009">
    <property type="entry name" value="Kinase-like_dom_sf"/>
</dbReference>
<feature type="non-terminal residue" evidence="3">
    <location>
        <position position="1"/>
    </location>
</feature>
<organism evidence="3 4">
    <name type="scientific">Aspergillus ochraceoroseus</name>
    <dbReference type="NCBI Taxonomy" id="138278"/>
    <lineage>
        <taxon>Eukaryota</taxon>
        <taxon>Fungi</taxon>
        <taxon>Dikarya</taxon>
        <taxon>Ascomycota</taxon>
        <taxon>Pezizomycotina</taxon>
        <taxon>Eurotiomycetes</taxon>
        <taxon>Eurotiomycetidae</taxon>
        <taxon>Eurotiales</taxon>
        <taxon>Aspergillaceae</taxon>
        <taxon>Aspergillus</taxon>
        <taxon>Aspergillus subgen. Nidulantes</taxon>
    </lineage>
</organism>
<dbReference type="InterPro" id="IPR000719">
    <property type="entry name" value="Prot_kinase_dom"/>
</dbReference>
<feature type="transmembrane region" description="Helical" evidence="1">
    <location>
        <begin position="12"/>
        <end position="31"/>
    </location>
</feature>
<proteinExistence type="predicted"/>
<dbReference type="PROSITE" id="PS00108">
    <property type="entry name" value="PROTEIN_KINASE_ST"/>
    <property type="match status" value="1"/>
</dbReference>
<evidence type="ECO:0000313" key="3">
    <source>
        <dbReference type="EMBL" id="KKK14487.1"/>
    </source>
</evidence>
<dbReference type="Pfam" id="PF00069">
    <property type="entry name" value="Pkinase"/>
    <property type="match status" value="1"/>
</dbReference>
<sequence>REYTTHTTLDAVFANAASLTTTAFQMAFMLLSQTLRRFLSVCYSLKDWIEIVLVSPLSRLIYRPTCHDIEAGLQYDCEVNETGHGKVETICRDAQGQFISGGLTGIVELLDDGTILKSPFPDAEVENHILDIAKEASIYDRVGPHERLVRILGHSRDGLILEYMKNGDLKTYIQAQSSIPMGLKLKWAYQITQAVSLLHSNGIIHCDIKPRNFLLDATLDIKIIDFSGPSLDGSKPTSGEGTRFYLPRHWRDPPTVATDLFALGSTLYEVFQATSPYEEIPSDQVEVLFKRNEFPNISAIPCGKIIKQCWLSQVDSAEHVQAFIRDIICSKLNADCIPHLDGLDIGQGMLINQSGSQC</sequence>
<dbReference type="EMBL" id="JYKN01002989">
    <property type="protein sequence ID" value="KKK14487.1"/>
    <property type="molecule type" value="Genomic_DNA"/>
</dbReference>
<keyword evidence="1" id="KW-0472">Membrane</keyword>
<dbReference type="PROSITE" id="PS50011">
    <property type="entry name" value="PROTEIN_KINASE_DOM"/>
    <property type="match status" value="1"/>
</dbReference>
<keyword evidence="4" id="KW-1185">Reference proteome</keyword>
<dbReference type="PANTHER" id="PTHR44329:SF260">
    <property type="entry name" value="PROTEIN KINASE DOMAIN-CONTAINING PROTEIN"/>
    <property type="match status" value="1"/>
</dbReference>
<dbReference type="PANTHER" id="PTHR44329">
    <property type="entry name" value="SERINE/THREONINE-PROTEIN KINASE TNNI3K-RELATED"/>
    <property type="match status" value="1"/>
</dbReference>
<dbReference type="InterPro" id="IPR008271">
    <property type="entry name" value="Ser/Thr_kinase_AS"/>
</dbReference>
<accession>A0A0F8WTB5</accession>
<protein>
    <submittedName>
        <fullName evidence="3">Kinase domain containing protein</fullName>
    </submittedName>
</protein>
<dbReference type="AlphaFoldDB" id="A0A0F8WTB5"/>
<dbReference type="Gene3D" id="1.10.510.10">
    <property type="entry name" value="Transferase(Phosphotransferase) domain 1"/>
    <property type="match status" value="1"/>
</dbReference>
<keyword evidence="1" id="KW-1133">Transmembrane helix</keyword>
<reference evidence="3 4" key="1">
    <citation type="submission" date="2015-02" db="EMBL/GenBank/DDBJ databases">
        <title>Draft Genome Sequences of Two Closely-Related Aflatoxigenic Aspergillus Species Obtained from the Cote d'Ivoire.</title>
        <authorList>
            <person name="Moore G.G."/>
            <person name="Beltz S.B."/>
            <person name="Mack B.M."/>
        </authorList>
    </citation>
    <scope>NUCLEOTIDE SEQUENCE [LARGE SCALE GENOMIC DNA]</scope>
    <source>
        <strain evidence="3 4">SRRC1432</strain>
    </source>
</reference>
<dbReference type="GO" id="GO:0005524">
    <property type="term" value="F:ATP binding"/>
    <property type="evidence" value="ECO:0007669"/>
    <property type="project" value="InterPro"/>
</dbReference>
<keyword evidence="3" id="KW-0808">Transferase</keyword>
<dbReference type="SMART" id="SM00220">
    <property type="entry name" value="S_TKc"/>
    <property type="match status" value="1"/>
</dbReference>
<evidence type="ECO:0000256" key="1">
    <source>
        <dbReference type="SAM" id="Phobius"/>
    </source>
</evidence>
<comment type="caution">
    <text evidence="3">The sequence shown here is derived from an EMBL/GenBank/DDBJ whole genome shotgun (WGS) entry which is preliminary data.</text>
</comment>
<keyword evidence="1" id="KW-0812">Transmembrane</keyword>
<evidence type="ECO:0000313" key="4">
    <source>
        <dbReference type="Proteomes" id="UP000034947"/>
    </source>
</evidence>
<dbReference type="Proteomes" id="UP000034947">
    <property type="component" value="Unassembled WGS sequence"/>
</dbReference>
<keyword evidence="3" id="KW-0418">Kinase</keyword>
<dbReference type="CDD" id="cd00180">
    <property type="entry name" value="PKc"/>
    <property type="match status" value="1"/>
</dbReference>
<dbReference type="GO" id="GO:0004674">
    <property type="term" value="F:protein serine/threonine kinase activity"/>
    <property type="evidence" value="ECO:0007669"/>
    <property type="project" value="TreeGrafter"/>
</dbReference>
<gene>
    <name evidence="3" type="ORF">AOCH_002461</name>
</gene>
<name>A0A0F8WTB5_9EURO</name>
<dbReference type="InterPro" id="IPR051681">
    <property type="entry name" value="Ser/Thr_Kinases-Pseudokinases"/>
</dbReference>
<evidence type="ECO:0000259" key="2">
    <source>
        <dbReference type="PROSITE" id="PS50011"/>
    </source>
</evidence>
<dbReference type="SUPFAM" id="SSF56112">
    <property type="entry name" value="Protein kinase-like (PK-like)"/>
    <property type="match status" value="1"/>
</dbReference>